<proteinExistence type="predicted"/>
<evidence type="ECO:0000313" key="1">
    <source>
        <dbReference type="EMBL" id="RWR85577.1"/>
    </source>
</evidence>
<evidence type="ECO:0000313" key="2">
    <source>
        <dbReference type="Proteomes" id="UP000283530"/>
    </source>
</evidence>
<name>A0A443P484_9MAGN</name>
<comment type="caution">
    <text evidence="1">The sequence shown here is derived from an EMBL/GenBank/DDBJ whole genome shotgun (WGS) entry which is preliminary data.</text>
</comment>
<dbReference type="AlphaFoldDB" id="A0A443P484"/>
<sequence length="298" mass="34440">MHRWKMRMRILVVWGCIEKVWKFVWIIERKEDGMGLWFLVNGDDSEEASCLSFYKVPRKDPITVSHNGILALHISFLLFSVAQDTTFECWEVPNSLWFRLPLISLDLPLDFFSFDRLRSSSHFDLLQDRNPEEGADQRVRKRNTLALNQEAHKEEDSIAFHANLREHASFTSAILTEPTLRFRKANGVPSNEENSQVFALLARLSKVEGVKFEASFMSVWASLYLGSIGLLGEYCPTSRKKYRHSSERDCMHLEHFQDHTGFWGCSWMQPSYTRDQSTQGENFSLVNTAASTVWVGCS</sequence>
<gene>
    <name evidence="1" type="ORF">CKAN_01444800</name>
</gene>
<organism evidence="1 2">
    <name type="scientific">Cinnamomum micranthum f. kanehirae</name>
    <dbReference type="NCBI Taxonomy" id="337451"/>
    <lineage>
        <taxon>Eukaryota</taxon>
        <taxon>Viridiplantae</taxon>
        <taxon>Streptophyta</taxon>
        <taxon>Embryophyta</taxon>
        <taxon>Tracheophyta</taxon>
        <taxon>Spermatophyta</taxon>
        <taxon>Magnoliopsida</taxon>
        <taxon>Magnoliidae</taxon>
        <taxon>Laurales</taxon>
        <taxon>Lauraceae</taxon>
        <taxon>Cinnamomum</taxon>
    </lineage>
</organism>
<dbReference type="Proteomes" id="UP000283530">
    <property type="component" value="Unassembled WGS sequence"/>
</dbReference>
<protein>
    <submittedName>
        <fullName evidence="1">ATP synthase subunit alpha, chloroplastic</fullName>
    </submittedName>
</protein>
<accession>A0A443P484</accession>
<dbReference type="OrthoDB" id="1726943at2759"/>
<dbReference type="EMBL" id="QPKB01000005">
    <property type="protein sequence ID" value="RWR85577.1"/>
    <property type="molecule type" value="Genomic_DNA"/>
</dbReference>
<reference evidence="1 2" key="1">
    <citation type="journal article" date="2019" name="Nat. Plants">
        <title>Stout camphor tree genome fills gaps in understanding of flowering plant genome evolution.</title>
        <authorList>
            <person name="Chaw S.M."/>
            <person name="Liu Y.C."/>
            <person name="Wu Y.W."/>
            <person name="Wang H.Y."/>
            <person name="Lin C.I."/>
            <person name="Wu C.S."/>
            <person name="Ke H.M."/>
            <person name="Chang L.Y."/>
            <person name="Hsu C.Y."/>
            <person name="Yang H.T."/>
            <person name="Sudianto E."/>
            <person name="Hsu M.H."/>
            <person name="Wu K.P."/>
            <person name="Wang L.N."/>
            <person name="Leebens-Mack J.H."/>
            <person name="Tsai I.J."/>
        </authorList>
    </citation>
    <scope>NUCLEOTIDE SEQUENCE [LARGE SCALE GENOMIC DNA]</scope>
    <source>
        <strain evidence="2">cv. Chaw 1501</strain>
        <tissue evidence="1">Young leaves</tissue>
    </source>
</reference>
<keyword evidence="2" id="KW-1185">Reference proteome</keyword>